<keyword evidence="2" id="KW-0378">Hydrolase</keyword>
<keyword evidence="3" id="KW-1185">Reference proteome</keyword>
<evidence type="ECO:0000313" key="2">
    <source>
        <dbReference type="EMBL" id="OAD24063.1"/>
    </source>
</evidence>
<dbReference type="EC" id="3.-.-.-" evidence="2"/>
<organism evidence="2 3">
    <name type="scientific">Candidatus Thiomargarita nelsonii</name>
    <dbReference type="NCBI Taxonomy" id="1003181"/>
    <lineage>
        <taxon>Bacteria</taxon>
        <taxon>Pseudomonadati</taxon>
        <taxon>Pseudomonadota</taxon>
        <taxon>Gammaproteobacteria</taxon>
        <taxon>Thiotrichales</taxon>
        <taxon>Thiotrichaceae</taxon>
        <taxon>Thiomargarita</taxon>
    </lineage>
</organism>
<dbReference type="Proteomes" id="UP000076962">
    <property type="component" value="Unassembled WGS sequence"/>
</dbReference>
<dbReference type="GO" id="GO:0005975">
    <property type="term" value="P:carbohydrate metabolic process"/>
    <property type="evidence" value="ECO:0007669"/>
    <property type="project" value="InterPro"/>
</dbReference>
<dbReference type="CDD" id="cd10931">
    <property type="entry name" value="CE4_u7"/>
    <property type="match status" value="1"/>
</dbReference>
<dbReference type="SUPFAM" id="SSF88713">
    <property type="entry name" value="Glycoside hydrolase/deacetylase"/>
    <property type="match status" value="1"/>
</dbReference>
<comment type="caution">
    <text evidence="2">The sequence shown here is derived from an EMBL/GenBank/DDBJ whole genome shotgun (WGS) entry which is preliminary data.</text>
</comment>
<protein>
    <submittedName>
        <fullName evidence="2">Polysaccharide deacetylase domain protein</fullName>
        <ecNumber evidence="2">3.-.-.-</ecNumber>
    </submittedName>
</protein>
<sequence length="256" mass="29544">MAGDILKRHSLVKAAKSLSGWIKVKTSGDVTADPCYTFDTIMDISEKHGLSSAFYFIADHSTDKMDGLYSITHPEIRRLLRHIYARGHEIGLHTSYNTYRDPVQTAKEFEILKQTCEDEGIQQTTWGGRQHYLRWETPTTFCNWDAAGLDYDTTLSFADRAGFRCGTCYEYPVYDVVNQQPLKLRERPLIAMECSVIDECYMGLGNGEKALEIFQQLKNTCQQFQGDFTLLWHNSRLVEVRERRLYEDILHCFGIL</sequence>
<dbReference type="InterPro" id="IPR011330">
    <property type="entry name" value="Glyco_hydro/deAcase_b/a-brl"/>
</dbReference>
<gene>
    <name evidence="2" type="ORF">THIOM_000087</name>
</gene>
<dbReference type="AlphaFoldDB" id="A0A176S7L3"/>
<dbReference type="PATRIC" id="fig|1003181.4.peg.151"/>
<evidence type="ECO:0000313" key="3">
    <source>
        <dbReference type="Proteomes" id="UP000076962"/>
    </source>
</evidence>
<dbReference type="Pfam" id="PF01522">
    <property type="entry name" value="Polysacc_deac_1"/>
    <property type="match status" value="1"/>
</dbReference>
<dbReference type="InterPro" id="IPR002509">
    <property type="entry name" value="NODB_dom"/>
</dbReference>
<dbReference type="GO" id="GO:0016810">
    <property type="term" value="F:hydrolase activity, acting on carbon-nitrogen (but not peptide) bonds"/>
    <property type="evidence" value="ECO:0007669"/>
    <property type="project" value="InterPro"/>
</dbReference>
<dbReference type="EMBL" id="LUTY01000026">
    <property type="protein sequence ID" value="OAD24063.1"/>
    <property type="molecule type" value="Genomic_DNA"/>
</dbReference>
<evidence type="ECO:0000259" key="1">
    <source>
        <dbReference type="Pfam" id="PF01522"/>
    </source>
</evidence>
<dbReference type="Gene3D" id="3.20.20.370">
    <property type="entry name" value="Glycoside hydrolase/deacetylase"/>
    <property type="match status" value="1"/>
</dbReference>
<reference evidence="2 3" key="1">
    <citation type="submission" date="2016-05" db="EMBL/GenBank/DDBJ databases">
        <title>Single-cell genome of chain-forming Candidatus Thiomargarita nelsonii and comparison to other large sulfur-oxidizing bacteria.</title>
        <authorList>
            <person name="Winkel M."/>
            <person name="Salman V."/>
            <person name="Woyke T."/>
            <person name="Schulz-Vogt H."/>
            <person name="Richter M."/>
            <person name="Flood B."/>
            <person name="Bailey J."/>
            <person name="Amann R."/>
            <person name="Mussmann M."/>
        </authorList>
    </citation>
    <scope>NUCLEOTIDE SEQUENCE [LARGE SCALE GENOMIC DNA]</scope>
    <source>
        <strain evidence="2 3">THI036</strain>
    </source>
</reference>
<feature type="domain" description="NodB homology" evidence="1">
    <location>
        <begin position="37"/>
        <end position="135"/>
    </location>
</feature>
<accession>A0A176S7L3</accession>
<name>A0A176S7L3_9GAMM</name>
<proteinExistence type="predicted"/>